<evidence type="ECO:0000256" key="4">
    <source>
        <dbReference type="ARBA" id="ARBA00023163"/>
    </source>
</evidence>
<dbReference type="Gene3D" id="1.10.1740.10">
    <property type="match status" value="1"/>
</dbReference>
<sequence length="164" mass="19443">MDIDALIDEHSDYLFRIAFIYTKDIFLAEEVVQDVFFKFYTHTDFKGHASVKTYLTKMTINRSIDCTRSLRYKTMQLFDQFTTTSVEQQLIETEQRQEITAAVLTLPLKYRQVLLHYYYEDLSVQQIATLCDLPLSTVKSRLQRARHKLKDQLPHISWEVLHDA</sequence>
<dbReference type="InterPro" id="IPR013325">
    <property type="entry name" value="RNA_pol_sigma_r2"/>
</dbReference>
<dbReference type="STRING" id="33978.A6M13_14060"/>
<comment type="caution">
    <text evidence="7">The sequence shown here is derived from an EMBL/GenBank/DDBJ whole genome shotgun (WGS) entry which is preliminary data.</text>
</comment>
<dbReference type="Pfam" id="PF08281">
    <property type="entry name" value="Sigma70_r4_2"/>
    <property type="match status" value="1"/>
</dbReference>
<name>A0A1C0YCZ2_9BACL</name>
<dbReference type="Gene3D" id="1.10.10.10">
    <property type="entry name" value="Winged helix-like DNA-binding domain superfamily/Winged helix DNA-binding domain"/>
    <property type="match status" value="1"/>
</dbReference>
<organism evidence="7 8">
    <name type="scientific">Caryophanon tenue</name>
    <dbReference type="NCBI Taxonomy" id="33978"/>
    <lineage>
        <taxon>Bacteria</taxon>
        <taxon>Bacillati</taxon>
        <taxon>Bacillota</taxon>
        <taxon>Bacilli</taxon>
        <taxon>Bacillales</taxon>
        <taxon>Caryophanaceae</taxon>
        <taxon>Caryophanon</taxon>
    </lineage>
</organism>
<dbReference type="RefSeq" id="WP_066545215.1">
    <property type="nucleotide sequence ID" value="NZ_MASJ01000017.1"/>
</dbReference>
<dbReference type="InterPro" id="IPR039425">
    <property type="entry name" value="RNA_pol_sigma-70-like"/>
</dbReference>
<protein>
    <recommendedName>
        <fullName evidence="9">RNA polymerase subunit sigma-70</fullName>
    </recommendedName>
</protein>
<dbReference type="GO" id="GO:0006352">
    <property type="term" value="P:DNA-templated transcription initiation"/>
    <property type="evidence" value="ECO:0007669"/>
    <property type="project" value="InterPro"/>
</dbReference>
<gene>
    <name evidence="7" type="ORF">A6M13_14060</name>
</gene>
<dbReference type="PANTHER" id="PTHR43133">
    <property type="entry name" value="RNA POLYMERASE ECF-TYPE SIGMA FACTO"/>
    <property type="match status" value="1"/>
</dbReference>
<evidence type="ECO:0000259" key="5">
    <source>
        <dbReference type="Pfam" id="PF04542"/>
    </source>
</evidence>
<keyword evidence="8" id="KW-1185">Reference proteome</keyword>
<evidence type="ECO:0000256" key="1">
    <source>
        <dbReference type="ARBA" id="ARBA00010641"/>
    </source>
</evidence>
<dbReference type="OrthoDB" id="9794508at2"/>
<comment type="similarity">
    <text evidence="1">Belongs to the sigma-70 factor family. ECF subfamily.</text>
</comment>
<dbReference type="GO" id="GO:0016987">
    <property type="term" value="F:sigma factor activity"/>
    <property type="evidence" value="ECO:0007669"/>
    <property type="project" value="UniProtKB-KW"/>
</dbReference>
<dbReference type="InterPro" id="IPR013324">
    <property type="entry name" value="RNA_pol_sigma_r3/r4-like"/>
</dbReference>
<dbReference type="InterPro" id="IPR036388">
    <property type="entry name" value="WH-like_DNA-bd_sf"/>
</dbReference>
<evidence type="ECO:0000259" key="6">
    <source>
        <dbReference type="Pfam" id="PF08281"/>
    </source>
</evidence>
<dbReference type="CDD" id="cd06171">
    <property type="entry name" value="Sigma70_r4"/>
    <property type="match status" value="1"/>
</dbReference>
<evidence type="ECO:0008006" key="9">
    <source>
        <dbReference type="Google" id="ProtNLM"/>
    </source>
</evidence>
<dbReference type="NCBIfam" id="TIGR02937">
    <property type="entry name" value="sigma70-ECF"/>
    <property type="match status" value="1"/>
</dbReference>
<dbReference type="Proteomes" id="UP000093199">
    <property type="component" value="Unassembled WGS sequence"/>
</dbReference>
<keyword evidence="4" id="KW-0804">Transcription</keyword>
<keyword evidence="2" id="KW-0805">Transcription regulation</keyword>
<evidence type="ECO:0000256" key="3">
    <source>
        <dbReference type="ARBA" id="ARBA00023082"/>
    </source>
</evidence>
<dbReference type="SUPFAM" id="SSF88659">
    <property type="entry name" value="Sigma3 and sigma4 domains of RNA polymerase sigma factors"/>
    <property type="match status" value="1"/>
</dbReference>
<dbReference type="AlphaFoldDB" id="A0A1C0YCZ2"/>
<dbReference type="InterPro" id="IPR007627">
    <property type="entry name" value="RNA_pol_sigma70_r2"/>
</dbReference>
<accession>A0A1C0YCZ2</accession>
<keyword evidence="3" id="KW-0731">Sigma factor</keyword>
<dbReference type="InterPro" id="IPR013249">
    <property type="entry name" value="RNA_pol_sigma70_r4_t2"/>
</dbReference>
<proteinExistence type="inferred from homology"/>
<feature type="domain" description="RNA polymerase sigma-70 region 2" evidence="5">
    <location>
        <begin position="6"/>
        <end position="69"/>
    </location>
</feature>
<dbReference type="EMBL" id="MASJ01000017">
    <property type="protein sequence ID" value="OCS85003.1"/>
    <property type="molecule type" value="Genomic_DNA"/>
</dbReference>
<feature type="domain" description="RNA polymerase sigma factor 70 region 4 type 2" evidence="6">
    <location>
        <begin position="96"/>
        <end position="149"/>
    </location>
</feature>
<dbReference type="SUPFAM" id="SSF88946">
    <property type="entry name" value="Sigma2 domain of RNA polymerase sigma factors"/>
    <property type="match status" value="1"/>
</dbReference>
<dbReference type="InterPro" id="IPR014284">
    <property type="entry name" value="RNA_pol_sigma-70_dom"/>
</dbReference>
<reference evidence="7 8" key="1">
    <citation type="submission" date="2016-07" db="EMBL/GenBank/DDBJ databases">
        <title>Caryophanon tenue genome sequencing.</title>
        <authorList>
            <person name="Verma A."/>
            <person name="Pal Y."/>
            <person name="Krishnamurthi S."/>
        </authorList>
    </citation>
    <scope>NUCLEOTIDE SEQUENCE [LARGE SCALE GENOMIC DNA]</scope>
    <source>
        <strain evidence="7 8">DSM 14152</strain>
    </source>
</reference>
<evidence type="ECO:0000313" key="7">
    <source>
        <dbReference type="EMBL" id="OCS85003.1"/>
    </source>
</evidence>
<dbReference type="PANTHER" id="PTHR43133:SF51">
    <property type="entry name" value="RNA POLYMERASE SIGMA FACTOR"/>
    <property type="match status" value="1"/>
</dbReference>
<evidence type="ECO:0000313" key="8">
    <source>
        <dbReference type="Proteomes" id="UP000093199"/>
    </source>
</evidence>
<dbReference type="Pfam" id="PF04542">
    <property type="entry name" value="Sigma70_r2"/>
    <property type="match status" value="1"/>
</dbReference>
<dbReference type="GO" id="GO:0003677">
    <property type="term" value="F:DNA binding"/>
    <property type="evidence" value="ECO:0007669"/>
    <property type="project" value="InterPro"/>
</dbReference>
<evidence type="ECO:0000256" key="2">
    <source>
        <dbReference type="ARBA" id="ARBA00023015"/>
    </source>
</evidence>